<dbReference type="PROSITE" id="PS01130">
    <property type="entry name" value="SLC26A"/>
    <property type="match status" value="1"/>
</dbReference>
<feature type="transmembrane region" description="Helical" evidence="5">
    <location>
        <begin position="170"/>
        <end position="193"/>
    </location>
</feature>
<sequence length="582" mass="63862">MLKQYFPIFSWLKDYKKIYFQGDLSAGITVGVMLIPQGMAYAMIAGLPPVFGLYASLIPQVVYAMMGTSRQLAVGPVAMDSLLVASGLGALVISGIEEYILMAIFLALFMGSIQLLLGIFRMGFLVNFLSKPVISGFTSAAAIIIGLSQLKHVLGYEVESSNQIHVLLRHILTGIDQINSYTVVIGMVAIILIKGLKKVSSKIPSALVVVILGITGVYFTEIHEAGVAIVGFVPKGLPGFVIPTISYDRVSELVPIVLTLALIAFMEAISVAKAVEENHNDYIVDANQELIALGISNIIGSLFQSYPTTGGFSRTAINDQAGARTGVAPIISAILVGLTLLFLTPLFYYLPNAVLAAIIMVAVFNLVDIEYPIQLYKNRKDEFFLLLFTWIITLSIGIKEGILIGVLISIILMIYRTSLPHIAELGNISGTSYFKNKERFRATVETDDTVLIIRFDAQLFFGNKDFFKKELYKLIDAKGTKLETIILNASSINYIDSSGAYMLRRSIEELKSKGFRFLIAEAIGPVRDILFSSGLIDSIGVHNLFVRTEEAYEYSRIFGEKTEMQKIITLESKNNSNNLGTM</sequence>
<evidence type="ECO:0000259" key="6">
    <source>
        <dbReference type="PROSITE" id="PS50801"/>
    </source>
</evidence>
<dbReference type="PANTHER" id="PTHR11814">
    <property type="entry name" value="SULFATE TRANSPORTER"/>
    <property type="match status" value="1"/>
</dbReference>
<protein>
    <submittedName>
        <fullName evidence="7">Sulfate permease</fullName>
    </submittedName>
</protein>
<dbReference type="Gene3D" id="3.30.750.24">
    <property type="entry name" value="STAS domain"/>
    <property type="match status" value="1"/>
</dbReference>
<feature type="transmembrane region" description="Helical" evidence="5">
    <location>
        <begin position="353"/>
        <end position="371"/>
    </location>
</feature>
<organism evidence="7 8">
    <name type="scientific">Aquimarina addita</name>
    <dbReference type="NCBI Taxonomy" id="870485"/>
    <lineage>
        <taxon>Bacteria</taxon>
        <taxon>Pseudomonadati</taxon>
        <taxon>Bacteroidota</taxon>
        <taxon>Flavobacteriia</taxon>
        <taxon>Flavobacteriales</taxon>
        <taxon>Flavobacteriaceae</taxon>
        <taxon>Aquimarina</taxon>
    </lineage>
</organism>
<feature type="transmembrane region" description="Helical" evidence="5">
    <location>
        <begin position="327"/>
        <end position="347"/>
    </location>
</feature>
<keyword evidence="2 5" id="KW-0812">Transmembrane</keyword>
<keyword evidence="4 5" id="KW-0472">Membrane</keyword>
<evidence type="ECO:0000313" key="8">
    <source>
        <dbReference type="Proteomes" id="UP001500459"/>
    </source>
</evidence>
<feature type="transmembrane region" description="Helical" evidence="5">
    <location>
        <begin position="383"/>
        <end position="415"/>
    </location>
</feature>
<feature type="domain" description="STAS" evidence="6">
    <location>
        <begin position="440"/>
        <end position="555"/>
    </location>
</feature>
<dbReference type="Pfam" id="PF00916">
    <property type="entry name" value="Sulfate_transp"/>
    <property type="match status" value="1"/>
</dbReference>
<evidence type="ECO:0000256" key="4">
    <source>
        <dbReference type="ARBA" id="ARBA00023136"/>
    </source>
</evidence>
<dbReference type="Pfam" id="PF01740">
    <property type="entry name" value="STAS"/>
    <property type="match status" value="1"/>
</dbReference>
<dbReference type="InterPro" id="IPR002645">
    <property type="entry name" value="STAS_dom"/>
</dbReference>
<dbReference type="SUPFAM" id="SSF52091">
    <property type="entry name" value="SpoIIaa-like"/>
    <property type="match status" value="1"/>
</dbReference>
<feature type="transmembrane region" description="Helical" evidence="5">
    <location>
        <begin position="41"/>
        <end position="65"/>
    </location>
</feature>
<accession>A0ABP6US21</accession>
<dbReference type="EMBL" id="BAABCW010000023">
    <property type="protein sequence ID" value="GAA3520268.1"/>
    <property type="molecule type" value="Genomic_DNA"/>
</dbReference>
<evidence type="ECO:0000256" key="2">
    <source>
        <dbReference type="ARBA" id="ARBA00022692"/>
    </source>
</evidence>
<dbReference type="CDD" id="cd07042">
    <property type="entry name" value="STAS_SulP_like_sulfate_transporter"/>
    <property type="match status" value="1"/>
</dbReference>
<dbReference type="PROSITE" id="PS50801">
    <property type="entry name" value="STAS"/>
    <property type="match status" value="1"/>
</dbReference>
<evidence type="ECO:0000256" key="3">
    <source>
        <dbReference type="ARBA" id="ARBA00022989"/>
    </source>
</evidence>
<dbReference type="InterPro" id="IPR011547">
    <property type="entry name" value="SLC26A/SulP_dom"/>
</dbReference>
<reference evidence="8" key="1">
    <citation type="journal article" date="2019" name="Int. J. Syst. Evol. Microbiol.">
        <title>The Global Catalogue of Microorganisms (GCM) 10K type strain sequencing project: providing services to taxonomists for standard genome sequencing and annotation.</title>
        <authorList>
            <consortium name="The Broad Institute Genomics Platform"/>
            <consortium name="The Broad Institute Genome Sequencing Center for Infectious Disease"/>
            <person name="Wu L."/>
            <person name="Ma J."/>
        </authorList>
    </citation>
    <scope>NUCLEOTIDE SEQUENCE [LARGE SCALE GENOMIC DNA]</scope>
    <source>
        <strain evidence="8">JCM 17106</strain>
    </source>
</reference>
<feature type="transmembrane region" description="Helical" evidence="5">
    <location>
        <begin position="99"/>
        <end position="120"/>
    </location>
</feature>
<evidence type="ECO:0000313" key="7">
    <source>
        <dbReference type="EMBL" id="GAA3520268.1"/>
    </source>
</evidence>
<feature type="transmembrane region" description="Helical" evidence="5">
    <location>
        <begin position="132"/>
        <end position="150"/>
    </location>
</feature>
<comment type="subcellular location">
    <subcellularLocation>
        <location evidence="1">Membrane</location>
        <topology evidence="1">Multi-pass membrane protein</topology>
    </subcellularLocation>
</comment>
<name>A0ABP6US21_9FLAO</name>
<feature type="transmembrane region" description="Helical" evidence="5">
    <location>
        <begin position="72"/>
        <end position="93"/>
    </location>
</feature>
<dbReference type="RefSeq" id="WP_344930175.1">
    <property type="nucleotide sequence ID" value="NZ_BAABCW010000023.1"/>
</dbReference>
<gene>
    <name evidence="7" type="primary">sulP_2</name>
    <name evidence="7" type="ORF">GCM10022393_38090</name>
</gene>
<dbReference type="InterPro" id="IPR018045">
    <property type="entry name" value="S04_transporter_CS"/>
</dbReference>
<evidence type="ECO:0000256" key="1">
    <source>
        <dbReference type="ARBA" id="ARBA00004141"/>
    </source>
</evidence>
<dbReference type="Proteomes" id="UP001500459">
    <property type="component" value="Unassembled WGS sequence"/>
</dbReference>
<evidence type="ECO:0000256" key="5">
    <source>
        <dbReference type="SAM" id="Phobius"/>
    </source>
</evidence>
<feature type="transmembrane region" description="Helical" evidence="5">
    <location>
        <begin position="205"/>
        <end position="233"/>
    </location>
</feature>
<dbReference type="NCBIfam" id="TIGR00815">
    <property type="entry name" value="sulP"/>
    <property type="match status" value="1"/>
</dbReference>
<dbReference type="InterPro" id="IPR036513">
    <property type="entry name" value="STAS_dom_sf"/>
</dbReference>
<keyword evidence="8" id="KW-1185">Reference proteome</keyword>
<feature type="transmembrane region" description="Helical" evidence="5">
    <location>
        <begin position="253"/>
        <end position="272"/>
    </location>
</feature>
<proteinExistence type="predicted"/>
<keyword evidence="3 5" id="KW-1133">Transmembrane helix</keyword>
<dbReference type="InterPro" id="IPR001902">
    <property type="entry name" value="SLC26A/SulP_fam"/>
</dbReference>
<comment type="caution">
    <text evidence="7">The sequence shown here is derived from an EMBL/GenBank/DDBJ whole genome shotgun (WGS) entry which is preliminary data.</text>
</comment>